<dbReference type="Gene3D" id="3.40.50.1700">
    <property type="entry name" value="Glycoside hydrolase family 3 C-terminal domain"/>
    <property type="match status" value="1"/>
</dbReference>
<evidence type="ECO:0000259" key="19">
    <source>
        <dbReference type="SMART" id="SM01217"/>
    </source>
</evidence>
<dbReference type="InterPro" id="IPR017853">
    <property type="entry name" value="GH"/>
</dbReference>
<gene>
    <name evidence="20" type="ORF">IFR04_003094</name>
</gene>
<dbReference type="EMBL" id="JAFJYH010000029">
    <property type="protein sequence ID" value="KAG4423798.1"/>
    <property type="molecule type" value="Genomic_DNA"/>
</dbReference>
<dbReference type="Proteomes" id="UP000664132">
    <property type="component" value="Unassembled WGS sequence"/>
</dbReference>
<dbReference type="GO" id="GO:0005576">
    <property type="term" value="C:extracellular region"/>
    <property type="evidence" value="ECO:0007669"/>
    <property type="project" value="UniProtKB-SubCell"/>
</dbReference>
<organism evidence="20 21">
    <name type="scientific">Cadophora malorum</name>
    <dbReference type="NCBI Taxonomy" id="108018"/>
    <lineage>
        <taxon>Eukaryota</taxon>
        <taxon>Fungi</taxon>
        <taxon>Dikarya</taxon>
        <taxon>Ascomycota</taxon>
        <taxon>Pezizomycotina</taxon>
        <taxon>Leotiomycetes</taxon>
        <taxon>Helotiales</taxon>
        <taxon>Ploettnerulaceae</taxon>
        <taxon>Cadophora</taxon>
    </lineage>
</organism>
<dbReference type="PANTHER" id="PTHR42715">
    <property type="entry name" value="BETA-GLUCOSIDASE"/>
    <property type="match status" value="1"/>
</dbReference>
<keyword evidence="8" id="KW-0378">Hydrolase</keyword>
<keyword evidence="12" id="KW-0624">Polysaccharide degradation</keyword>
<accession>A0A8H7WFJ4</accession>
<dbReference type="Gene3D" id="2.60.40.10">
    <property type="entry name" value="Immunoglobulins"/>
    <property type="match status" value="1"/>
</dbReference>
<evidence type="ECO:0000256" key="13">
    <source>
        <dbReference type="ARBA" id="ARBA00024983"/>
    </source>
</evidence>
<comment type="caution">
    <text evidence="20">The sequence shown here is derived from an EMBL/GenBank/DDBJ whole genome shotgun (WGS) entry which is preliminary data.</text>
</comment>
<dbReference type="AlphaFoldDB" id="A0A8H7WFJ4"/>
<keyword evidence="6" id="KW-0964">Secreted</keyword>
<evidence type="ECO:0000313" key="21">
    <source>
        <dbReference type="Proteomes" id="UP000664132"/>
    </source>
</evidence>
<comment type="similarity">
    <text evidence="4">Belongs to the glycosyl hydrolase 3 family.</text>
</comment>
<dbReference type="FunFam" id="3.20.20.300:FF:000002">
    <property type="entry name" value="Probable beta-glucosidase"/>
    <property type="match status" value="1"/>
</dbReference>
<dbReference type="InterPro" id="IPR013783">
    <property type="entry name" value="Ig-like_fold"/>
</dbReference>
<feature type="signal peptide" evidence="18">
    <location>
        <begin position="1"/>
        <end position="21"/>
    </location>
</feature>
<evidence type="ECO:0000256" key="15">
    <source>
        <dbReference type="ARBA" id="ARBA00041276"/>
    </source>
</evidence>
<dbReference type="GO" id="GO:0008422">
    <property type="term" value="F:beta-glucosidase activity"/>
    <property type="evidence" value="ECO:0007669"/>
    <property type="project" value="UniProtKB-EC"/>
</dbReference>
<comment type="pathway">
    <text evidence="3">Glycan metabolism; cellulose degradation.</text>
</comment>
<evidence type="ECO:0000256" key="16">
    <source>
        <dbReference type="ARBA" id="ARBA00041601"/>
    </source>
</evidence>
<dbReference type="Pfam" id="PF01915">
    <property type="entry name" value="Glyco_hydro_3_C"/>
    <property type="match status" value="1"/>
</dbReference>
<evidence type="ECO:0000313" key="20">
    <source>
        <dbReference type="EMBL" id="KAG4423798.1"/>
    </source>
</evidence>
<keyword evidence="10" id="KW-0119">Carbohydrate metabolism</keyword>
<keyword evidence="11" id="KW-0326">Glycosidase</keyword>
<keyword evidence="21" id="KW-1185">Reference proteome</keyword>
<dbReference type="Gene3D" id="3.20.20.300">
    <property type="entry name" value="Glycoside hydrolase, family 3, N-terminal domain"/>
    <property type="match status" value="1"/>
</dbReference>
<dbReference type="Pfam" id="PF14310">
    <property type="entry name" value="Fn3-like"/>
    <property type="match status" value="1"/>
</dbReference>
<dbReference type="OrthoDB" id="416222at2759"/>
<evidence type="ECO:0000256" key="3">
    <source>
        <dbReference type="ARBA" id="ARBA00004987"/>
    </source>
</evidence>
<protein>
    <recommendedName>
        <fullName evidence="14">Probable beta-glucosidase G</fullName>
        <ecNumber evidence="5">3.2.1.21</ecNumber>
    </recommendedName>
    <alternativeName>
        <fullName evidence="15">Beta-D-glucoside glucohydrolase G</fullName>
    </alternativeName>
    <alternativeName>
        <fullName evidence="16">Cellobiase G</fullName>
    </alternativeName>
    <alternativeName>
        <fullName evidence="17">Gentiobiase G</fullName>
    </alternativeName>
</protein>
<comment type="catalytic activity">
    <reaction evidence="1">
        <text>Hydrolysis of terminal, non-reducing beta-D-glucosyl residues with release of beta-D-glucose.</text>
        <dbReference type="EC" id="3.2.1.21"/>
    </reaction>
</comment>
<evidence type="ECO:0000256" key="2">
    <source>
        <dbReference type="ARBA" id="ARBA00004613"/>
    </source>
</evidence>
<feature type="chain" id="PRO_5034501533" description="Probable beta-glucosidase G" evidence="18">
    <location>
        <begin position="22"/>
        <end position="801"/>
    </location>
</feature>
<sequence length="801" mass="85544">MAPFKDYIVLAALTLLPTLSAQNTTWDHSLYASSPPVYPSPPTTGQGWEAAYAQADAFVKNLTLEEKAGVLTGVAQGPCIGNIAPIPRIGFPGLCLQDGPASIRQATFATVFPAGLTAAASWDKGLIYERGLYLGAEFRGKGAHIALAPVCGPLGRSGLAGRGWEGFSPDPYLTGVAMELTISGIQKNGVQAVAKHWIGNEQETQRNPSVSDNGTTIEAVSSNIDDRTMHELYMWPFANSVRAGVASIMCSYNRLNGSYACQNSKALNGLLKDELGFQGYVMSDWGAVHAGVDSVQAGLDMNMPGPLGFFVSEPSFWGPNLTLAINNGSLAEERLDDMVRRVMLPYFHFGQNVDFPPIDPESADLNILGVTPLLDTFTYGPANVDVRDDHAKLVRDLAAAGTVLLKNTNNALPLKAPKNMGVFGNDAGDPTNGLYTLKFVGEQNYEYGTLAVGGGSGTGRLTYVVTPLDALKVRTQQDGTLLQYLLNNTLISSDPTIAFYSIAPSPPEVCLVFLKTWASEGADLTSLEADWNSTAVVENVAGYCNNTIVVTHTGGPNTMPWANHPNVTAIVAAHFPGQESGNSIVDILYGNVNPSGKLPYTIANTEADYAFAGITNSTELQQTEDPNAWQSDFTEGLLIEYRHFDYYNQSVLFEFGFGLSYTNFSLSDLSVSKIGNGTISASPPQAAIAPGGNPTLYDALFRATATVSNTGSVAGAAVSQLYLSLPQIPGEGITPLKVLRGFEKTSLEPGQSAQVSFDLMRRDISHWDTIAQEWMISSGNIGVQLGFSSRDIILTDSFSAL</sequence>
<comment type="function">
    <text evidence="13">Beta-glucosidases are one of a number of cellulolytic enzymes involved in the degradation of cellulosic biomass. Catalyzes the last step releasing glucose from the inhibitory cellobiose.</text>
</comment>
<dbReference type="SMART" id="SM01217">
    <property type="entry name" value="Fn3_like"/>
    <property type="match status" value="1"/>
</dbReference>
<dbReference type="InterPro" id="IPR036881">
    <property type="entry name" value="Glyco_hydro_3_C_sf"/>
</dbReference>
<dbReference type="GO" id="GO:0009251">
    <property type="term" value="P:glucan catabolic process"/>
    <property type="evidence" value="ECO:0007669"/>
    <property type="project" value="TreeGrafter"/>
</dbReference>
<dbReference type="PRINTS" id="PR00133">
    <property type="entry name" value="GLHYDRLASE3"/>
</dbReference>
<evidence type="ECO:0000256" key="18">
    <source>
        <dbReference type="SAM" id="SignalP"/>
    </source>
</evidence>
<feature type="domain" description="Fibronectin type III-like" evidence="19">
    <location>
        <begin position="717"/>
        <end position="789"/>
    </location>
</feature>
<keyword evidence="7 18" id="KW-0732">Signal</keyword>
<evidence type="ECO:0000256" key="11">
    <source>
        <dbReference type="ARBA" id="ARBA00023295"/>
    </source>
</evidence>
<dbReference type="EC" id="3.2.1.21" evidence="5"/>
<reference evidence="20" key="1">
    <citation type="submission" date="2021-02" db="EMBL/GenBank/DDBJ databases">
        <title>Genome sequence Cadophora malorum strain M34.</title>
        <authorList>
            <person name="Stefanovic E."/>
            <person name="Vu D."/>
            <person name="Scully C."/>
            <person name="Dijksterhuis J."/>
            <person name="Roader J."/>
            <person name="Houbraken J."/>
        </authorList>
    </citation>
    <scope>NUCLEOTIDE SEQUENCE</scope>
    <source>
        <strain evidence="20">M34</strain>
    </source>
</reference>
<dbReference type="SUPFAM" id="SSF51445">
    <property type="entry name" value="(Trans)glycosidases"/>
    <property type="match status" value="1"/>
</dbReference>
<proteinExistence type="inferred from homology"/>
<dbReference type="InterPro" id="IPR036962">
    <property type="entry name" value="Glyco_hydro_3_N_sf"/>
</dbReference>
<evidence type="ECO:0000256" key="6">
    <source>
        <dbReference type="ARBA" id="ARBA00022525"/>
    </source>
</evidence>
<name>A0A8H7WFJ4_9HELO</name>
<dbReference type="InterPro" id="IPR002772">
    <property type="entry name" value="Glyco_hydro_3_C"/>
</dbReference>
<dbReference type="InterPro" id="IPR050288">
    <property type="entry name" value="Cellulose_deg_GH3"/>
</dbReference>
<dbReference type="InterPro" id="IPR001764">
    <property type="entry name" value="Glyco_hydro_3_N"/>
</dbReference>
<keyword evidence="9" id="KW-0325">Glycoprotein</keyword>
<evidence type="ECO:0000256" key="7">
    <source>
        <dbReference type="ARBA" id="ARBA00022729"/>
    </source>
</evidence>
<evidence type="ECO:0000256" key="1">
    <source>
        <dbReference type="ARBA" id="ARBA00000448"/>
    </source>
</evidence>
<evidence type="ECO:0000256" key="5">
    <source>
        <dbReference type="ARBA" id="ARBA00012744"/>
    </source>
</evidence>
<dbReference type="InterPro" id="IPR026891">
    <property type="entry name" value="Fn3-like"/>
</dbReference>
<evidence type="ECO:0000256" key="14">
    <source>
        <dbReference type="ARBA" id="ARBA00039579"/>
    </source>
</evidence>
<comment type="subcellular location">
    <subcellularLocation>
        <location evidence="2">Secreted</location>
    </subcellularLocation>
</comment>
<dbReference type="SUPFAM" id="SSF52279">
    <property type="entry name" value="Beta-D-glucan exohydrolase, C-terminal domain"/>
    <property type="match status" value="1"/>
</dbReference>
<evidence type="ECO:0000256" key="4">
    <source>
        <dbReference type="ARBA" id="ARBA00005336"/>
    </source>
</evidence>
<dbReference type="Pfam" id="PF00933">
    <property type="entry name" value="Glyco_hydro_3"/>
    <property type="match status" value="1"/>
</dbReference>
<dbReference type="PANTHER" id="PTHR42715:SF12">
    <property type="entry name" value="BETA-GLUCOSIDASE G-RELATED"/>
    <property type="match status" value="1"/>
</dbReference>
<evidence type="ECO:0000256" key="8">
    <source>
        <dbReference type="ARBA" id="ARBA00022801"/>
    </source>
</evidence>
<evidence type="ECO:0000256" key="10">
    <source>
        <dbReference type="ARBA" id="ARBA00023277"/>
    </source>
</evidence>
<evidence type="ECO:0000256" key="12">
    <source>
        <dbReference type="ARBA" id="ARBA00023326"/>
    </source>
</evidence>
<evidence type="ECO:0000256" key="9">
    <source>
        <dbReference type="ARBA" id="ARBA00023180"/>
    </source>
</evidence>
<evidence type="ECO:0000256" key="17">
    <source>
        <dbReference type="ARBA" id="ARBA00041808"/>
    </source>
</evidence>